<proteinExistence type="predicted"/>
<gene>
    <name evidence="1" type="ORF">NE237_007431</name>
</gene>
<reference evidence="1" key="1">
    <citation type="journal article" date="2023" name="Plant J.">
        <title>The genome of the king protea, Protea cynaroides.</title>
        <authorList>
            <person name="Chang J."/>
            <person name="Duong T.A."/>
            <person name="Schoeman C."/>
            <person name="Ma X."/>
            <person name="Roodt D."/>
            <person name="Barker N."/>
            <person name="Li Z."/>
            <person name="Van de Peer Y."/>
            <person name="Mizrachi E."/>
        </authorList>
    </citation>
    <scope>NUCLEOTIDE SEQUENCE</scope>
    <source>
        <tissue evidence="1">Young leaves</tissue>
    </source>
</reference>
<comment type="caution">
    <text evidence="1">The sequence shown here is derived from an EMBL/GenBank/DDBJ whole genome shotgun (WGS) entry which is preliminary data.</text>
</comment>
<dbReference type="EMBL" id="JAMYWD010000004">
    <property type="protein sequence ID" value="KAJ4974257.1"/>
    <property type="molecule type" value="Genomic_DNA"/>
</dbReference>
<accession>A0A9Q0KP73</accession>
<keyword evidence="2" id="KW-1185">Reference proteome</keyword>
<organism evidence="1 2">
    <name type="scientific">Protea cynaroides</name>
    <dbReference type="NCBI Taxonomy" id="273540"/>
    <lineage>
        <taxon>Eukaryota</taxon>
        <taxon>Viridiplantae</taxon>
        <taxon>Streptophyta</taxon>
        <taxon>Embryophyta</taxon>
        <taxon>Tracheophyta</taxon>
        <taxon>Spermatophyta</taxon>
        <taxon>Magnoliopsida</taxon>
        <taxon>Proteales</taxon>
        <taxon>Proteaceae</taxon>
        <taxon>Protea</taxon>
    </lineage>
</organism>
<dbReference type="Proteomes" id="UP001141806">
    <property type="component" value="Unassembled WGS sequence"/>
</dbReference>
<dbReference type="AlphaFoldDB" id="A0A9Q0KP73"/>
<protein>
    <submittedName>
        <fullName evidence="1">Uncharacterized protein</fullName>
    </submittedName>
</protein>
<sequence length="148" mass="17366">MATHFGEEHEIDLENITKRRKRWARRIRILSSQCPITVAVATLNSIGIQHILRKYQGKRHHFFGDYFYRWADMFRPDSRYCLGVLSEVRRPRMEGCQSTEEVSDGEILILQNQKLSMIQIYVLLTPWIFSKEGSPRNVRAEAVAATRK</sequence>
<evidence type="ECO:0000313" key="2">
    <source>
        <dbReference type="Proteomes" id="UP001141806"/>
    </source>
</evidence>
<evidence type="ECO:0000313" key="1">
    <source>
        <dbReference type="EMBL" id="KAJ4974257.1"/>
    </source>
</evidence>
<name>A0A9Q0KP73_9MAGN</name>